<proteinExistence type="inferred from homology"/>
<evidence type="ECO:0000256" key="1">
    <source>
        <dbReference type="PROSITE-ProRule" id="PRU00283"/>
    </source>
</evidence>
<dbReference type="InterPro" id="IPR001752">
    <property type="entry name" value="Kinesin_motor_dom"/>
</dbReference>
<evidence type="ECO:0000259" key="3">
    <source>
        <dbReference type="PROSITE" id="PS50067"/>
    </source>
</evidence>
<dbReference type="SUPFAM" id="SSF52540">
    <property type="entry name" value="P-loop containing nucleoside triphosphate hydrolases"/>
    <property type="match status" value="1"/>
</dbReference>
<dbReference type="GO" id="GO:0005737">
    <property type="term" value="C:cytoplasm"/>
    <property type="evidence" value="ECO:0007669"/>
    <property type="project" value="InterPro"/>
</dbReference>
<dbReference type="SMART" id="SM00129">
    <property type="entry name" value="KISc"/>
    <property type="match status" value="1"/>
</dbReference>
<name>A0A3R6X4V8_APHAT</name>
<reference evidence="6 7" key="1">
    <citation type="submission" date="2018-08" db="EMBL/GenBank/DDBJ databases">
        <title>Aphanomyces genome sequencing and annotation.</title>
        <authorList>
            <person name="Minardi D."/>
            <person name="Oidtmann B."/>
            <person name="Van Der Giezen M."/>
            <person name="Studholme D.J."/>
        </authorList>
    </citation>
    <scope>NUCLEOTIDE SEQUENCE [LARGE SCALE GENOMIC DNA]</scope>
    <source>
        <strain evidence="5 6">Da</strain>
        <strain evidence="4 7">Sv</strain>
    </source>
</reference>
<dbReference type="InterPro" id="IPR028131">
    <property type="entry name" value="VASH1"/>
</dbReference>
<feature type="region of interest" description="Disordered" evidence="2">
    <location>
        <begin position="495"/>
        <end position="519"/>
    </location>
</feature>
<feature type="domain" description="Kinesin motor" evidence="3">
    <location>
        <begin position="329"/>
        <end position="408"/>
    </location>
</feature>
<dbReference type="AlphaFoldDB" id="A0A3R6X4V8"/>
<evidence type="ECO:0000313" key="6">
    <source>
        <dbReference type="Proteomes" id="UP000285430"/>
    </source>
</evidence>
<dbReference type="EMBL" id="QUTH01002998">
    <property type="protein sequence ID" value="RHZ22432.1"/>
    <property type="molecule type" value="Genomic_DNA"/>
</dbReference>
<evidence type="ECO:0000256" key="2">
    <source>
        <dbReference type="SAM" id="MobiDB-lite"/>
    </source>
</evidence>
<protein>
    <recommendedName>
        <fullName evidence="3">Kinesin motor domain-containing protein</fullName>
    </recommendedName>
</protein>
<dbReference type="Gene3D" id="1.20.58.1980">
    <property type="match status" value="1"/>
</dbReference>
<evidence type="ECO:0000313" key="4">
    <source>
        <dbReference type="EMBL" id="RHY91268.1"/>
    </source>
</evidence>
<evidence type="ECO:0000313" key="7">
    <source>
        <dbReference type="Proteomes" id="UP000285712"/>
    </source>
</evidence>
<dbReference type="Proteomes" id="UP000285712">
    <property type="component" value="Unassembled WGS sequence"/>
</dbReference>
<dbReference type="PANTHER" id="PTHR15750">
    <property type="entry name" value="VASOHIBIN-1-LIKE ISOFORM X2"/>
    <property type="match status" value="1"/>
</dbReference>
<comment type="caution">
    <text evidence="1">Lacks conserved residue(s) required for the propagation of feature annotation.</text>
</comment>
<dbReference type="PANTHER" id="PTHR15750:SF2">
    <property type="entry name" value="VASOHIBIN"/>
    <property type="match status" value="1"/>
</dbReference>
<dbReference type="GO" id="GO:0003777">
    <property type="term" value="F:microtubule motor activity"/>
    <property type="evidence" value="ECO:0007669"/>
    <property type="project" value="InterPro"/>
</dbReference>
<dbReference type="Pfam" id="PF00225">
    <property type="entry name" value="Kinesin"/>
    <property type="match status" value="1"/>
</dbReference>
<comment type="similarity">
    <text evidence="1">Belongs to the TRAFAC class myosin-kinesin ATPase superfamily. Kinesin family.</text>
</comment>
<sequence length="554" mass="61097">MNALEYNYTGKMYFDVSKNRSHKSIYGTAKDIIHDALPIQCLEAVFLAAYLTAGGPEYEGATFNHQIDRIPISFKTSSGGTTFRHIVLAIKHQVLNIKLSIHPWDNVAAQLDLFTREYSELMSECDGFAMGGGGGGGDAEEDVPTTKLPDLLLRVTPEVLHFKPSTVAAGDDTNNRPPDLVEFGSVNLYLNNLSRVHHLVVYVVVSDMYLQILGKPFVLILSDGRKGCQFSLKPGSVTSTAIRLVLPANVAQETSGRTASFQVQYAVSVDEVAINDGSGLIPRFVEKVFEACDAELENAPHDTFQLSCTYMECRGFTKPVQGIDPPVNNKSLATLTTCMTMLAKSQRRILHGSSSTIIPFRESVLTRLLQPFVQGASRMTFVLTLSQSATSLDDTCTTLRFAERLRSISCKPTRNPIVPVAPTASLEATHAMQAAIVHDKALMAENDRLRIDLHASQSLLDRHTRRRRRTRHDDEGSSVAMLMSTPRAMALPKLHPPHPPILTSSPQPPKPVNQLAAPKEDSADIARYKVQRRMELEEMLGGDFLGSRDAYIFF</sequence>
<dbReference type="InterPro" id="IPR027417">
    <property type="entry name" value="P-loop_NTPase"/>
</dbReference>
<gene>
    <name evidence="4" type="ORF">DYB35_003433</name>
    <name evidence="5" type="ORF">DYB37_005025</name>
</gene>
<dbReference type="PROSITE" id="PS50067">
    <property type="entry name" value="KINESIN_MOTOR_2"/>
    <property type="match status" value="1"/>
</dbReference>
<dbReference type="GO" id="GO:0005524">
    <property type="term" value="F:ATP binding"/>
    <property type="evidence" value="ECO:0007669"/>
    <property type="project" value="InterPro"/>
</dbReference>
<organism evidence="4 7">
    <name type="scientific">Aphanomyces astaci</name>
    <name type="common">Crayfish plague agent</name>
    <dbReference type="NCBI Taxonomy" id="112090"/>
    <lineage>
        <taxon>Eukaryota</taxon>
        <taxon>Sar</taxon>
        <taxon>Stramenopiles</taxon>
        <taxon>Oomycota</taxon>
        <taxon>Saprolegniomycetes</taxon>
        <taxon>Saprolegniales</taxon>
        <taxon>Verrucalvaceae</taxon>
        <taxon>Aphanomyces</taxon>
    </lineage>
</organism>
<dbReference type="GO" id="GO:0007018">
    <property type="term" value="P:microtubule-based movement"/>
    <property type="evidence" value="ECO:0007669"/>
    <property type="project" value="InterPro"/>
</dbReference>
<dbReference type="Pfam" id="PF14822">
    <property type="entry name" value="Vasohibin"/>
    <property type="match status" value="1"/>
</dbReference>
<dbReference type="EMBL" id="QUTG01003517">
    <property type="protein sequence ID" value="RHY91268.1"/>
    <property type="molecule type" value="Genomic_DNA"/>
</dbReference>
<dbReference type="VEuPathDB" id="FungiDB:H257_10010"/>
<evidence type="ECO:0000313" key="5">
    <source>
        <dbReference type="EMBL" id="RHZ22432.1"/>
    </source>
</evidence>
<comment type="caution">
    <text evidence="4">The sequence shown here is derived from an EMBL/GenBank/DDBJ whole genome shotgun (WGS) entry which is preliminary data.</text>
</comment>
<dbReference type="VEuPathDB" id="FungiDB:H257_10009"/>
<accession>A0A3R6X4V8</accession>
<dbReference type="Proteomes" id="UP000285430">
    <property type="component" value="Unassembled WGS sequence"/>
</dbReference>
<dbReference type="GO" id="GO:0008017">
    <property type="term" value="F:microtubule binding"/>
    <property type="evidence" value="ECO:0007669"/>
    <property type="project" value="InterPro"/>
</dbReference>